<proteinExistence type="inferred from homology"/>
<evidence type="ECO:0000313" key="4">
    <source>
        <dbReference type="Proteomes" id="UP000076335"/>
    </source>
</evidence>
<dbReference type="Proteomes" id="UP000076335">
    <property type="component" value="Unassembled WGS sequence"/>
</dbReference>
<comment type="caution">
    <text evidence="3">The sequence shown here is derived from an EMBL/GenBank/DDBJ whole genome shotgun (WGS) entry which is preliminary data.</text>
</comment>
<dbReference type="GO" id="GO:0045259">
    <property type="term" value="C:proton-transporting ATP synthase complex"/>
    <property type="evidence" value="ECO:0007669"/>
    <property type="project" value="UniProtKB-UniRule"/>
</dbReference>
<keyword evidence="1 2" id="KW-0472">Membrane</keyword>
<comment type="similarity">
    <text evidence="1">Belongs to the bacterial AtpI family.</text>
</comment>
<feature type="transmembrane region" description="Helical" evidence="2">
    <location>
        <begin position="47"/>
        <end position="65"/>
    </location>
</feature>
<keyword evidence="2" id="KW-1133">Transmembrane helix</keyword>
<keyword evidence="1" id="KW-0813">Transport</keyword>
<keyword evidence="1" id="KW-0406">Ion transport</keyword>
<gene>
    <name evidence="3" type="ORF">AUP42_18650</name>
</gene>
<dbReference type="GO" id="GO:1902600">
    <property type="term" value="P:proton transmembrane transport"/>
    <property type="evidence" value="ECO:0007669"/>
    <property type="project" value="UniProtKB-KW"/>
</dbReference>
<organism evidence="3 4">
    <name type="scientific">Thalassospira lucentensis</name>
    <dbReference type="NCBI Taxonomy" id="168935"/>
    <lineage>
        <taxon>Bacteria</taxon>
        <taxon>Pseudomonadati</taxon>
        <taxon>Pseudomonadota</taxon>
        <taxon>Alphaproteobacteria</taxon>
        <taxon>Rhodospirillales</taxon>
        <taxon>Thalassospiraceae</taxon>
        <taxon>Thalassospira</taxon>
    </lineage>
</organism>
<evidence type="ECO:0000256" key="2">
    <source>
        <dbReference type="SAM" id="Phobius"/>
    </source>
</evidence>
<comment type="function">
    <text evidence="1">A possible function for this protein is to guide the assembly of the membrane sector of the ATPase enzyme complex.</text>
</comment>
<dbReference type="InterPro" id="IPR032820">
    <property type="entry name" value="ATPase_put"/>
</dbReference>
<accession>A0A154L619</accession>
<keyword evidence="2" id="KW-0812">Transmembrane</keyword>
<dbReference type="Pfam" id="PF09527">
    <property type="entry name" value="ATPase_gene1"/>
    <property type="match status" value="1"/>
</dbReference>
<keyword evidence="1" id="KW-0375">Hydrogen ion transport</keyword>
<dbReference type="EMBL" id="LPVY01000011">
    <property type="protein sequence ID" value="KZB64868.1"/>
    <property type="molecule type" value="Genomic_DNA"/>
</dbReference>
<dbReference type="RefSeq" id="WP_062951575.1">
    <property type="nucleotide sequence ID" value="NZ_LPVY01000011.1"/>
</dbReference>
<evidence type="ECO:0000313" key="3">
    <source>
        <dbReference type="EMBL" id="KZB64868.1"/>
    </source>
</evidence>
<dbReference type="InterPro" id="IPR016989">
    <property type="entry name" value="Atp1_alphaprobac"/>
</dbReference>
<name>A0A154L619_9PROT</name>
<feature type="transmembrane region" description="Helical" evidence="2">
    <location>
        <begin position="71"/>
        <end position="92"/>
    </location>
</feature>
<dbReference type="AlphaFoldDB" id="A0A154L619"/>
<evidence type="ECO:0000256" key="1">
    <source>
        <dbReference type="PIRNR" id="PIRNR032126"/>
    </source>
</evidence>
<protein>
    <recommendedName>
        <fullName evidence="1">ATP synthase protein I</fullName>
    </recommendedName>
</protein>
<sequence length="117" mass="12314">MSDDKDRASLAELESKLAAVASKREETHGPNRATGKPSQGMALGMRISAEMIAAVLVGLLIGWALDRVLDTTPWLLVLFVFLGAGAGGLNAYRVAKGFDSAVGLGRAMGERKQGDKD</sequence>
<reference evidence="3 4" key="1">
    <citation type="submission" date="2015-12" db="EMBL/GenBank/DDBJ databases">
        <title>Genome sequence of Thalassospira lucentensis MCCC 1A02072.</title>
        <authorList>
            <person name="Lu L."/>
            <person name="Lai Q."/>
            <person name="Shao Z."/>
            <person name="Qian P."/>
        </authorList>
    </citation>
    <scope>NUCLEOTIDE SEQUENCE [LARGE SCALE GENOMIC DNA]</scope>
    <source>
        <strain evidence="3 4">MCCC 1A02072</strain>
    </source>
</reference>
<dbReference type="PIRSF" id="PIRSF032126">
    <property type="entry name" value="F0F1_ATP_synthase_subunit_I"/>
    <property type="match status" value="1"/>
</dbReference>